<comment type="caution">
    <text evidence="4">The sequence shown here is derived from an EMBL/GenBank/DDBJ whole genome shotgun (WGS) entry which is preliminary data.</text>
</comment>
<dbReference type="InterPro" id="IPR032675">
    <property type="entry name" value="LRR_dom_sf"/>
</dbReference>
<feature type="region of interest" description="Disordered" evidence="3">
    <location>
        <begin position="178"/>
        <end position="198"/>
    </location>
</feature>
<keyword evidence="2" id="KW-0677">Repeat</keyword>
<name>A0A2T7NPZ1_POMCA</name>
<dbReference type="Gene3D" id="3.80.10.10">
    <property type="entry name" value="Ribonuclease Inhibitor"/>
    <property type="match status" value="1"/>
</dbReference>
<dbReference type="EMBL" id="PZQS01000010">
    <property type="protein sequence ID" value="PVD23241.1"/>
    <property type="molecule type" value="Genomic_DNA"/>
</dbReference>
<dbReference type="SUPFAM" id="SSF52058">
    <property type="entry name" value="L domain-like"/>
    <property type="match status" value="1"/>
</dbReference>
<proteinExistence type="predicted"/>
<reference evidence="4 5" key="1">
    <citation type="submission" date="2018-04" db="EMBL/GenBank/DDBJ databases">
        <title>The genome of golden apple snail Pomacea canaliculata provides insight into stress tolerance and invasive adaptation.</title>
        <authorList>
            <person name="Liu C."/>
            <person name="Liu B."/>
            <person name="Ren Y."/>
            <person name="Zhang Y."/>
            <person name="Wang H."/>
            <person name="Li S."/>
            <person name="Jiang F."/>
            <person name="Yin L."/>
            <person name="Zhang G."/>
            <person name="Qian W."/>
            <person name="Fan W."/>
        </authorList>
    </citation>
    <scope>NUCLEOTIDE SEQUENCE [LARGE SCALE GENOMIC DNA]</scope>
    <source>
        <strain evidence="4">SZHN2017</strain>
        <tissue evidence="4">Muscle</tissue>
    </source>
</reference>
<evidence type="ECO:0008006" key="6">
    <source>
        <dbReference type="Google" id="ProtNLM"/>
    </source>
</evidence>
<evidence type="ECO:0000313" key="4">
    <source>
        <dbReference type="EMBL" id="PVD23241.1"/>
    </source>
</evidence>
<dbReference type="PANTHER" id="PTHR46652:SF3">
    <property type="entry name" value="LEUCINE-RICH REPEAT-CONTAINING PROTEIN 9"/>
    <property type="match status" value="1"/>
</dbReference>
<dbReference type="PANTHER" id="PTHR46652">
    <property type="entry name" value="LEUCINE-RICH REPEAT AND IQ DOMAIN-CONTAINING PROTEIN 1-RELATED"/>
    <property type="match status" value="1"/>
</dbReference>
<dbReference type="Proteomes" id="UP000245119">
    <property type="component" value="Linkage Group LG10"/>
</dbReference>
<dbReference type="STRING" id="400727.A0A2T7NPZ1"/>
<keyword evidence="1" id="KW-0433">Leucine-rich repeat</keyword>
<dbReference type="AlphaFoldDB" id="A0A2T7NPZ1"/>
<organism evidence="4 5">
    <name type="scientific">Pomacea canaliculata</name>
    <name type="common">Golden apple snail</name>
    <dbReference type="NCBI Taxonomy" id="400727"/>
    <lineage>
        <taxon>Eukaryota</taxon>
        <taxon>Metazoa</taxon>
        <taxon>Spiralia</taxon>
        <taxon>Lophotrochozoa</taxon>
        <taxon>Mollusca</taxon>
        <taxon>Gastropoda</taxon>
        <taxon>Caenogastropoda</taxon>
        <taxon>Architaenioglossa</taxon>
        <taxon>Ampullarioidea</taxon>
        <taxon>Ampullariidae</taxon>
        <taxon>Pomacea</taxon>
    </lineage>
</organism>
<gene>
    <name evidence="4" type="ORF">C0Q70_16504</name>
</gene>
<evidence type="ECO:0000256" key="1">
    <source>
        <dbReference type="ARBA" id="ARBA00022614"/>
    </source>
</evidence>
<dbReference type="OrthoDB" id="10262005at2759"/>
<dbReference type="InterPro" id="IPR050836">
    <property type="entry name" value="SDS22/Internalin_LRR"/>
</dbReference>
<dbReference type="CDD" id="cd21340">
    <property type="entry name" value="PPP1R42"/>
    <property type="match status" value="1"/>
</dbReference>
<keyword evidence="5" id="KW-1185">Reference proteome</keyword>
<evidence type="ECO:0000256" key="3">
    <source>
        <dbReference type="SAM" id="MobiDB-lite"/>
    </source>
</evidence>
<accession>A0A2T7NPZ1</accession>
<protein>
    <recommendedName>
        <fullName evidence="6">U2A'/phosphoprotein 32 family A C-terminal domain-containing protein</fullName>
    </recommendedName>
</protein>
<dbReference type="InterPro" id="IPR001611">
    <property type="entry name" value="Leu-rich_rpt"/>
</dbReference>
<evidence type="ECO:0000313" key="5">
    <source>
        <dbReference type="Proteomes" id="UP000245119"/>
    </source>
</evidence>
<dbReference type="PROSITE" id="PS51450">
    <property type="entry name" value="LRR"/>
    <property type="match status" value="2"/>
</dbReference>
<evidence type="ECO:0000256" key="2">
    <source>
        <dbReference type="ARBA" id="ARBA00022737"/>
    </source>
</evidence>
<dbReference type="SMART" id="SM00364">
    <property type="entry name" value="LRR_BAC"/>
    <property type="match status" value="2"/>
</dbReference>
<sequence>MGRLTIDLITRGTSGYAKKKRDETPQQYLGGNCITVVEGLEKLQQLQELHVENQQLPAGEQLLFDPRSLNAVSKSLEVLNVSGNKLESLRDLEVLQGLTQLYASDNLLNDIKELSQLLPFWTKLWRLELVGNPLCHKSKYKDKIIIMGKNLGMLDGKEVTDTAKQFLCNWHATRETQKKKREEFTRQGSFTGDLPPVNQHYPLKHSGTRLGYLMPGLPRKEFDEILSRNHGFGEGGPSKIQSGVFRSKLPVIDNNRFLSVLTPRLNIDKGYL</sequence>